<dbReference type="EC" id="4.1.1.111" evidence="5"/>
<accession>A0A7C5AN03</accession>
<sequence length="163" mass="18798">MAKNPELTDLEMQVILALQRDLEITPRPFHELAVQLGLSEEKFLAVVQDLVAKGFIRRFGATLRHQLSGYKANALVVWRVPSTELKRLGEFFARHRSVTHCYHREPASHWPYNLYTMIHGKDPEEIKAIVTALAQAAGLQEYEILFSDTELKKTTMRYFKEEG</sequence>
<evidence type="ECO:0000259" key="8">
    <source>
        <dbReference type="Pfam" id="PF22451"/>
    </source>
</evidence>
<evidence type="ECO:0000313" key="9">
    <source>
        <dbReference type="EMBL" id="HGZ12595.1"/>
    </source>
</evidence>
<feature type="domain" description="Siroheme decarboxylase NirL-like HTH" evidence="8">
    <location>
        <begin position="13"/>
        <end position="57"/>
    </location>
</feature>
<feature type="domain" description="Siroheme decarboxylase AsnC-like ligand binding" evidence="7">
    <location>
        <begin position="69"/>
        <end position="152"/>
    </location>
</feature>
<protein>
    <recommendedName>
        <fullName evidence="5">siroheme decarboxylase</fullName>
        <ecNumber evidence="5">4.1.1.111</ecNumber>
    </recommendedName>
</protein>
<evidence type="ECO:0000256" key="4">
    <source>
        <dbReference type="ARBA" id="ARBA00023457"/>
    </source>
</evidence>
<evidence type="ECO:0000256" key="2">
    <source>
        <dbReference type="ARBA" id="ARBA00023133"/>
    </source>
</evidence>
<dbReference type="InterPro" id="IPR036390">
    <property type="entry name" value="WH_DNA-bd_sf"/>
</dbReference>
<comment type="similarity">
    <text evidence="4">Belongs to the Ahb/Nir family.</text>
</comment>
<dbReference type="EMBL" id="DTKJ01000071">
    <property type="protein sequence ID" value="HGZ12595.1"/>
    <property type="molecule type" value="Genomic_DNA"/>
</dbReference>
<dbReference type="AlphaFoldDB" id="A0A7C5AN03"/>
<evidence type="ECO:0000256" key="6">
    <source>
        <dbReference type="ARBA" id="ARBA00048470"/>
    </source>
</evidence>
<comment type="pathway">
    <text evidence="1">Porphyrin-containing compound metabolism; protoheme biosynthesis.</text>
</comment>
<dbReference type="GO" id="GO:0006783">
    <property type="term" value="P:heme biosynthetic process"/>
    <property type="evidence" value="ECO:0007669"/>
    <property type="project" value="UniProtKB-KW"/>
</dbReference>
<dbReference type="InterPro" id="IPR050684">
    <property type="entry name" value="HTH-Siroheme_Decarb"/>
</dbReference>
<keyword evidence="3" id="KW-0456">Lyase</keyword>
<evidence type="ECO:0000256" key="5">
    <source>
        <dbReference type="ARBA" id="ARBA00023471"/>
    </source>
</evidence>
<reference evidence="9" key="1">
    <citation type="journal article" date="2020" name="mSystems">
        <title>Genome- and Community-Level Interaction Insights into Carbon Utilization and Element Cycling Functions of Hydrothermarchaeota in Hydrothermal Sediment.</title>
        <authorList>
            <person name="Zhou Z."/>
            <person name="Liu Y."/>
            <person name="Xu W."/>
            <person name="Pan J."/>
            <person name="Luo Z.H."/>
            <person name="Li M."/>
        </authorList>
    </citation>
    <scope>NUCLEOTIDE SEQUENCE [LARGE SCALE GENOMIC DNA]</scope>
    <source>
        <strain evidence="9">SpSt-853</strain>
    </source>
</reference>
<dbReference type="Pfam" id="PF22451">
    <property type="entry name" value="NirdL-like_HTH"/>
    <property type="match status" value="1"/>
</dbReference>
<dbReference type="SUPFAM" id="SSF46785">
    <property type="entry name" value="Winged helix' DNA-binding domain"/>
    <property type="match status" value="1"/>
</dbReference>
<dbReference type="PANTHER" id="PTHR43413:SF1">
    <property type="entry name" value="SIROHEME DECARBOXYLASE NIRL SUBUNIT"/>
    <property type="match status" value="1"/>
</dbReference>
<dbReference type="Gene3D" id="3.30.70.3460">
    <property type="match status" value="1"/>
</dbReference>
<dbReference type="InterPro" id="IPR053953">
    <property type="entry name" value="NirdL-like_HTH"/>
</dbReference>
<keyword evidence="2" id="KW-0350">Heme biosynthesis</keyword>
<evidence type="ECO:0000259" key="7">
    <source>
        <dbReference type="Pfam" id="PF17805"/>
    </source>
</evidence>
<dbReference type="GO" id="GO:0016829">
    <property type="term" value="F:lyase activity"/>
    <property type="evidence" value="ECO:0007669"/>
    <property type="project" value="UniProtKB-KW"/>
</dbReference>
<proteinExistence type="inferred from homology"/>
<evidence type="ECO:0000256" key="3">
    <source>
        <dbReference type="ARBA" id="ARBA00023239"/>
    </source>
</evidence>
<comment type="caution">
    <text evidence="9">The sequence shown here is derived from an EMBL/GenBank/DDBJ whole genome shotgun (WGS) entry which is preliminary data.</text>
</comment>
<dbReference type="Pfam" id="PF17805">
    <property type="entry name" value="AsnC_trans_reg2"/>
    <property type="match status" value="1"/>
</dbReference>
<organism evidence="9">
    <name type="scientific">Desulfobacca acetoxidans</name>
    <dbReference type="NCBI Taxonomy" id="60893"/>
    <lineage>
        <taxon>Bacteria</taxon>
        <taxon>Pseudomonadati</taxon>
        <taxon>Thermodesulfobacteriota</taxon>
        <taxon>Desulfobaccia</taxon>
        <taxon>Desulfobaccales</taxon>
        <taxon>Desulfobaccaceae</taxon>
        <taxon>Desulfobacca</taxon>
    </lineage>
</organism>
<dbReference type="InterPro" id="IPR040523">
    <property type="entry name" value="AsnC_trans_reg2"/>
</dbReference>
<comment type="catalytic activity">
    <reaction evidence="6">
        <text>siroheme + 2 H(+) = 12,18-didecarboxysiroheme + 2 CO2</text>
        <dbReference type="Rhea" id="RHEA:19093"/>
        <dbReference type="ChEBI" id="CHEBI:15378"/>
        <dbReference type="ChEBI" id="CHEBI:16526"/>
        <dbReference type="ChEBI" id="CHEBI:60052"/>
        <dbReference type="ChEBI" id="CHEBI:140497"/>
        <dbReference type="EC" id="4.1.1.111"/>
    </reaction>
</comment>
<gene>
    <name evidence="9" type="ORF">ENW48_10350</name>
</gene>
<name>A0A7C5AN03_9BACT</name>
<dbReference type="PANTHER" id="PTHR43413">
    <property type="entry name" value="TRANSCRIPTIONAL REGULATOR, ASNC FAMILY"/>
    <property type="match status" value="1"/>
</dbReference>
<evidence type="ECO:0000256" key="1">
    <source>
        <dbReference type="ARBA" id="ARBA00004744"/>
    </source>
</evidence>
<dbReference type="UniPathway" id="UPA00252"/>